<name>A0A5B9W6A2_9BACT</name>
<keyword evidence="1" id="KW-0489">Methyltransferase</keyword>
<dbReference type="KEGG" id="agv:OJF2_42100"/>
<dbReference type="RefSeq" id="WP_246196084.1">
    <property type="nucleotide sequence ID" value="NZ_CP042997.1"/>
</dbReference>
<evidence type="ECO:0000256" key="2">
    <source>
        <dbReference type="ARBA" id="ARBA00022679"/>
    </source>
</evidence>
<dbReference type="Pfam" id="PF13649">
    <property type="entry name" value="Methyltransf_25"/>
    <property type="match status" value="1"/>
</dbReference>
<dbReference type="InterPro" id="IPR029063">
    <property type="entry name" value="SAM-dependent_MTases_sf"/>
</dbReference>
<proteinExistence type="predicted"/>
<gene>
    <name evidence="4" type="ORF">OJF2_42100</name>
</gene>
<dbReference type="PANTHER" id="PTHR43861">
    <property type="entry name" value="TRANS-ACONITATE 2-METHYLTRANSFERASE-RELATED"/>
    <property type="match status" value="1"/>
</dbReference>
<evidence type="ECO:0000313" key="5">
    <source>
        <dbReference type="Proteomes" id="UP000324233"/>
    </source>
</evidence>
<dbReference type="EMBL" id="CP042997">
    <property type="protein sequence ID" value="QEH35655.1"/>
    <property type="molecule type" value="Genomic_DNA"/>
</dbReference>
<dbReference type="Gene3D" id="3.40.50.150">
    <property type="entry name" value="Vaccinia Virus protein VP39"/>
    <property type="match status" value="1"/>
</dbReference>
<sequence length="264" mass="29567">MGRVEEVIPSQERHWSRHAARYDEVFIDPFAPGVVNPLWDALGAVEDRGAKTVIDLGCGTGPLLPMLLDRYGFGRVIALDFAPAMLARARERLGPDGAARVEFLERPMADLGDLRGRVDVAVALNSLVMPDVRVIDATLRAVREALRPGGVLLGVVPSLDSIQYQTMLQFDQALEIGMGPAEARRFTATHAEHRLYDFAFGLFRYRGLRQKFWTPFEVEHRLARAGFRAGPPSKVLYPWDEGVPAMAELSHFPPSWDWFFEARP</sequence>
<evidence type="ECO:0000313" key="4">
    <source>
        <dbReference type="EMBL" id="QEH35655.1"/>
    </source>
</evidence>
<dbReference type="SUPFAM" id="SSF53335">
    <property type="entry name" value="S-adenosyl-L-methionine-dependent methyltransferases"/>
    <property type="match status" value="1"/>
</dbReference>
<dbReference type="GO" id="GO:0032259">
    <property type="term" value="P:methylation"/>
    <property type="evidence" value="ECO:0007669"/>
    <property type="project" value="UniProtKB-KW"/>
</dbReference>
<accession>A0A5B9W6A2</accession>
<dbReference type="InterPro" id="IPR041698">
    <property type="entry name" value="Methyltransf_25"/>
</dbReference>
<dbReference type="Proteomes" id="UP000324233">
    <property type="component" value="Chromosome"/>
</dbReference>
<organism evidence="4 5">
    <name type="scientific">Aquisphaera giovannonii</name>
    <dbReference type="NCBI Taxonomy" id="406548"/>
    <lineage>
        <taxon>Bacteria</taxon>
        <taxon>Pseudomonadati</taxon>
        <taxon>Planctomycetota</taxon>
        <taxon>Planctomycetia</taxon>
        <taxon>Isosphaerales</taxon>
        <taxon>Isosphaeraceae</taxon>
        <taxon>Aquisphaera</taxon>
    </lineage>
</organism>
<dbReference type="GO" id="GO:0008168">
    <property type="term" value="F:methyltransferase activity"/>
    <property type="evidence" value="ECO:0007669"/>
    <property type="project" value="UniProtKB-KW"/>
</dbReference>
<evidence type="ECO:0000256" key="1">
    <source>
        <dbReference type="ARBA" id="ARBA00022603"/>
    </source>
</evidence>
<feature type="domain" description="Methyltransferase" evidence="3">
    <location>
        <begin position="53"/>
        <end position="150"/>
    </location>
</feature>
<reference evidence="4 5" key="1">
    <citation type="submission" date="2019-08" db="EMBL/GenBank/DDBJ databases">
        <title>Deep-cultivation of Planctomycetes and their phenomic and genomic characterization uncovers novel biology.</title>
        <authorList>
            <person name="Wiegand S."/>
            <person name="Jogler M."/>
            <person name="Boedeker C."/>
            <person name="Pinto D."/>
            <person name="Vollmers J."/>
            <person name="Rivas-Marin E."/>
            <person name="Kohn T."/>
            <person name="Peeters S.H."/>
            <person name="Heuer A."/>
            <person name="Rast P."/>
            <person name="Oberbeckmann S."/>
            <person name="Bunk B."/>
            <person name="Jeske O."/>
            <person name="Meyerdierks A."/>
            <person name="Storesund J.E."/>
            <person name="Kallscheuer N."/>
            <person name="Luecker S."/>
            <person name="Lage O.M."/>
            <person name="Pohl T."/>
            <person name="Merkel B.J."/>
            <person name="Hornburger P."/>
            <person name="Mueller R.-W."/>
            <person name="Bruemmer F."/>
            <person name="Labrenz M."/>
            <person name="Spormann A.M."/>
            <person name="Op den Camp H."/>
            <person name="Overmann J."/>
            <person name="Amann R."/>
            <person name="Jetten M.S.M."/>
            <person name="Mascher T."/>
            <person name="Medema M.H."/>
            <person name="Devos D.P."/>
            <person name="Kaster A.-K."/>
            <person name="Ovreas L."/>
            <person name="Rohde M."/>
            <person name="Galperin M.Y."/>
            <person name="Jogler C."/>
        </authorList>
    </citation>
    <scope>NUCLEOTIDE SEQUENCE [LARGE SCALE GENOMIC DNA]</scope>
    <source>
        <strain evidence="4 5">OJF2</strain>
    </source>
</reference>
<evidence type="ECO:0000259" key="3">
    <source>
        <dbReference type="Pfam" id="PF13649"/>
    </source>
</evidence>
<keyword evidence="2 4" id="KW-0808">Transferase</keyword>
<dbReference type="PANTHER" id="PTHR43861:SF1">
    <property type="entry name" value="TRANS-ACONITATE 2-METHYLTRANSFERASE"/>
    <property type="match status" value="1"/>
</dbReference>
<dbReference type="CDD" id="cd02440">
    <property type="entry name" value="AdoMet_MTases"/>
    <property type="match status" value="1"/>
</dbReference>
<protein>
    <submittedName>
        <fullName evidence="4">Mg-protoporphyrin IX methyl transferase</fullName>
    </submittedName>
</protein>
<dbReference type="AlphaFoldDB" id="A0A5B9W6A2"/>
<keyword evidence="5" id="KW-1185">Reference proteome</keyword>